<dbReference type="Proteomes" id="UP000254626">
    <property type="component" value="Unassembled WGS sequence"/>
</dbReference>
<evidence type="ECO:0000313" key="2">
    <source>
        <dbReference type="Proteomes" id="UP000254626"/>
    </source>
</evidence>
<protein>
    <submittedName>
        <fullName evidence="1">Uncharacterized protein</fullName>
    </submittedName>
</protein>
<proteinExistence type="predicted"/>
<dbReference type="AlphaFoldDB" id="A0AAX2LWT6"/>
<evidence type="ECO:0000313" key="1">
    <source>
        <dbReference type="EMBL" id="SUQ26581.1"/>
    </source>
</evidence>
<comment type="caution">
    <text evidence="1">The sequence shown here is derived from an EMBL/GenBank/DDBJ whole genome shotgun (WGS) entry which is preliminary data.</text>
</comment>
<sequence>MGNDLGAAYVGQIIAKQMMHEAFYGKAQPKKKSFIKTMWKKMTK</sequence>
<organism evidence="1 2">
    <name type="scientific">Vibrio fluvialis</name>
    <dbReference type="NCBI Taxonomy" id="676"/>
    <lineage>
        <taxon>Bacteria</taxon>
        <taxon>Pseudomonadati</taxon>
        <taxon>Pseudomonadota</taxon>
        <taxon>Gammaproteobacteria</taxon>
        <taxon>Vibrionales</taxon>
        <taxon>Vibrionaceae</taxon>
        <taxon>Vibrio</taxon>
    </lineage>
</organism>
<name>A0AAX2LWT6_VIBFL</name>
<gene>
    <name evidence="1" type="ORF">NCTC11327_03442</name>
</gene>
<reference evidence="1 2" key="1">
    <citation type="submission" date="2018-06" db="EMBL/GenBank/DDBJ databases">
        <authorList>
            <consortium name="Pathogen Informatics"/>
            <person name="Doyle S."/>
        </authorList>
    </citation>
    <scope>NUCLEOTIDE SEQUENCE [LARGE SCALE GENOMIC DNA]</scope>
    <source>
        <strain evidence="1 2">NCTC11327</strain>
    </source>
</reference>
<accession>A0AAX2LWT6</accession>
<dbReference type="RefSeq" id="WP_020329661.1">
    <property type="nucleotide sequence ID" value="NZ_CABLBX010000005.1"/>
</dbReference>
<dbReference type="GeneID" id="74354527"/>
<dbReference type="EMBL" id="UHIP01000002">
    <property type="protein sequence ID" value="SUQ26581.1"/>
    <property type="molecule type" value="Genomic_DNA"/>
</dbReference>